<reference evidence="2 3" key="1">
    <citation type="submission" date="2021-06" db="EMBL/GenBank/DDBJ databases">
        <title>Genome sequence of Babesia caballi.</title>
        <authorList>
            <person name="Yamagishi J."/>
            <person name="Kidaka T."/>
            <person name="Ochi A."/>
        </authorList>
    </citation>
    <scope>NUCLEOTIDE SEQUENCE [LARGE SCALE GENOMIC DNA]</scope>
    <source>
        <strain evidence="2">USDA-D6B2</strain>
    </source>
</reference>
<feature type="compositionally biased region" description="Basic residues" evidence="1">
    <location>
        <begin position="549"/>
        <end position="562"/>
    </location>
</feature>
<gene>
    <name evidence="2" type="ORF">BcabD6B2_30600</name>
</gene>
<dbReference type="GeneID" id="94195106"/>
<feature type="compositionally biased region" description="Low complexity" evidence="1">
    <location>
        <begin position="536"/>
        <end position="545"/>
    </location>
</feature>
<comment type="caution">
    <text evidence="2">The sequence shown here is derived from an EMBL/GenBank/DDBJ whole genome shotgun (WGS) entry which is preliminary data.</text>
</comment>
<feature type="region of interest" description="Disordered" evidence="1">
    <location>
        <begin position="76"/>
        <end position="102"/>
    </location>
</feature>
<protein>
    <submittedName>
        <fullName evidence="2">Uncharacterized protein</fullName>
    </submittedName>
</protein>
<sequence>MCPLCTAAGRRCSEAPKRSPGQQTRAFGKLSRQTRVQVRHHVAQPGIRRVVLHQVRLVRRHDHKSAVREQVLRAHLVGRRDEPPRRQRHGQHRLPPPVERDVAELRQPPRHDAAARHGKQTAERSGLEAAVLPHPRRRRGHVSALRQRLHVHRVVVEQVGLADEPEELVNVQPRNVLQLVPRRGLPASAVEGQLQQVAGDVPLGHERHQRQRHERDLLRVRVDVQHVDAVQHHVQVAVQVHVAVEHDAGHRDALRDQVGEALVEGEGRPARLAHAAEHALERDGARVDGHRQLPALLVRQVRHGLAVEAERQLVVPRARDHLHDDRVQQLRQHLRREALVVGARPLRAVQQVHARLEQRLDRQQHVHVVQVRNVGEHHPQAVEVDAPEGEAHAVEEGELQVAVEAAKVLGRARQALQQVPVGLPVQAVDAQHQLALAAALRVLEGDHVPQRQLQRLAQRQRAEQLEGVAVAAQRGHHAADAAVLAVAVQVRVLREEPLYLLQLQDRHQRRRLVAPARVVVQHALGRRVDHRRRGRPAGPAVPAGLGPRGHGHRHHRLAANRR</sequence>
<name>A0AAV4LUV8_BABCB</name>
<evidence type="ECO:0000313" key="2">
    <source>
        <dbReference type="EMBL" id="GIX63625.1"/>
    </source>
</evidence>
<dbReference type="AlphaFoldDB" id="A0AAV4LUV8"/>
<accession>A0AAV4LUV8</accession>
<evidence type="ECO:0000313" key="3">
    <source>
        <dbReference type="Proteomes" id="UP001497744"/>
    </source>
</evidence>
<dbReference type="EMBL" id="BPLF01000002">
    <property type="protein sequence ID" value="GIX63625.1"/>
    <property type="molecule type" value="Genomic_DNA"/>
</dbReference>
<dbReference type="Proteomes" id="UP001497744">
    <property type="component" value="Unassembled WGS sequence"/>
</dbReference>
<keyword evidence="3" id="KW-1185">Reference proteome</keyword>
<evidence type="ECO:0000256" key="1">
    <source>
        <dbReference type="SAM" id="MobiDB-lite"/>
    </source>
</evidence>
<feature type="region of interest" description="Disordered" evidence="1">
    <location>
        <begin position="12"/>
        <end position="34"/>
    </location>
</feature>
<organism evidence="2 3">
    <name type="scientific">Babesia caballi</name>
    <dbReference type="NCBI Taxonomy" id="5871"/>
    <lineage>
        <taxon>Eukaryota</taxon>
        <taxon>Sar</taxon>
        <taxon>Alveolata</taxon>
        <taxon>Apicomplexa</taxon>
        <taxon>Aconoidasida</taxon>
        <taxon>Piroplasmida</taxon>
        <taxon>Babesiidae</taxon>
        <taxon>Babesia</taxon>
    </lineage>
</organism>
<dbReference type="RefSeq" id="XP_067715694.1">
    <property type="nucleotide sequence ID" value="XM_067859593.1"/>
</dbReference>
<feature type="compositionally biased region" description="Basic and acidic residues" evidence="1">
    <location>
        <begin position="76"/>
        <end position="85"/>
    </location>
</feature>
<feature type="region of interest" description="Disordered" evidence="1">
    <location>
        <begin position="528"/>
        <end position="562"/>
    </location>
</feature>
<feature type="compositionally biased region" description="Polar residues" evidence="1">
    <location>
        <begin position="20"/>
        <end position="34"/>
    </location>
</feature>
<proteinExistence type="predicted"/>